<dbReference type="NCBIfam" id="TIGR00229">
    <property type="entry name" value="sensory_box"/>
    <property type="match status" value="1"/>
</dbReference>
<dbReference type="Gene3D" id="1.10.8.60">
    <property type="match status" value="1"/>
</dbReference>
<dbReference type="Gene3D" id="1.10.10.60">
    <property type="entry name" value="Homeodomain-like"/>
    <property type="match status" value="1"/>
</dbReference>
<dbReference type="InterPro" id="IPR027417">
    <property type="entry name" value="P-loop_NTPase"/>
</dbReference>
<evidence type="ECO:0000259" key="10">
    <source>
        <dbReference type="PROSITE" id="PS50113"/>
    </source>
</evidence>
<dbReference type="SUPFAM" id="SSF52540">
    <property type="entry name" value="P-loop containing nucleoside triphosphate hydrolases"/>
    <property type="match status" value="1"/>
</dbReference>
<dbReference type="CDD" id="cd00130">
    <property type="entry name" value="PAS"/>
    <property type="match status" value="1"/>
</dbReference>
<dbReference type="InterPro" id="IPR000014">
    <property type="entry name" value="PAS"/>
</dbReference>
<dbReference type="Pfam" id="PF00158">
    <property type="entry name" value="Sigma54_activat"/>
    <property type="match status" value="1"/>
</dbReference>
<dbReference type="PROSITE" id="PS00675">
    <property type="entry name" value="SIGMA54_INTERACT_1"/>
    <property type="match status" value="1"/>
</dbReference>
<dbReference type="InterPro" id="IPR030828">
    <property type="entry name" value="HTH_TyrR"/>
</dbReference>
<evidence type="ECO:0000256" key="1">
    <source>
        <dbReference type="ARBA" id="ARBA00022741"/>
    </source>
</evidence>
<evidence type="ECO:0000313" key="11">
    <source>
        <dbReference type="EMBL" id="MDV2467951.1"/>
    </source>
</evidence>
<accession>A0ABU3WCJ7</accession>
<dbReference type="InterPro" id="IPR025943">
    <property type="entry name" value="Sigma_54_int_dom_ATP-bd_2"/>
</dbReference>
<dbReference type="PANTHER" id="PTHR32071">
    <property type="entry name" value="TRANSCRIPTIONAL REGULATORY PROTEIN"/>
    <property type="match status" value="1"/>
</dbReference>
<dbReference type="Pfam" id="PF25601">
    <property type="entry name" value="AAA_lid_14"/>
    <property type="match status" value="1"/>
</dbReference>
<feature type="domain" description="Sigma-54 factor interaction" evidence="8">
    <location>
        <begin position="173"/>
        <end position="394"/>
    </location>
</feature>
<name>A0ABU3WCJ7_9GAMM</name>
<keyword evidence="6" id="KW-0804">Transcription</keyword>
<evidence type="ECO:0000259" key="8">
    <source>
        <dbReference type="PROSITE" id="PS50045"/>
    </source>
</evidence>
<dbReference type="SUPFAM" id="SSF55785">
    <property type="entry name" value="PYP-like sensor domain (PAS domain)"/>
    <property type="match status" value="1"/>
</dbReference>
<dbReference type="InterPro" id="IPR058031">
    <property type="entry name" value="AAA_lid_NorR"/>
</dbReference>
<dbReference type="InterPro" id="IPR035965">
    <property type="entry name" value="PAS-like_dom_sf"/>
</dbReference>
<dbReference type="PROSITE" id="PS00676">
    <property type="entry name" value="SIGMA54_INTERACT_2"/>
    <property type="match status" value="1"/>
</dbReference>
<keyword evidence="5" id="KW-0238">DNA-binding</keyword>
<organism evidence="11 12">
    <name type="scientific">Acinetobacter chinensis</name>
    <dbReference type="NCBI Taxonomy" id="2004650"/>
    <lineage>
        <taxon>Bacteria</taxon>
        <taxon>Pseudomonadati</taxon>
        <taxon>Pseudomonadota</taxon>
        <taxon>Gammaproteobacteria</taxon>
        <taxon>Moraxellales</taxon>
        <taxon>Moraxellaceae</taxon>
        <taxon>Acinetobacter</taxon>
    </lineage>
</organism>
<reference evidence="11 12" key="1">
    <citation type="submission" date="2023-06" db="EMBL/GenBank/DDBJ databases">
        <title>Genomic Analysis of Acinetobacter Strains Recovered from South Australian Aquatic Samples provides Insights into the Circulation of Antibiotic Resistance determinants in the Environment.</title>
        <authorList>
            <person name="Tobin L."/>
            <person name="Jarocki V.M."/>
            <person name="Kenyon J."/>
            <person name="Drigo B."/>
            <person name="Donner E."/>
            <person name="Djordjevic S.P."/>
            <person name="Hamidian M."/>
        </authorList>
    </citation>
    <scope>NUCLEOTIDE SEQUENCE [LARGE SCALE GENOMIC DNA]</scope>
    <source>
        <strain evidence="11 12">SAAc652</strain>
    </source>
</reference>
<dbReference type="Proteomes" id="UP001278188">
    <property type="component" value="Unassembled WGS sequence"/>
</dbReference>
<dbReference type="Pfam" id="PF13426">
    <property type="entry name" value="PAS_9"/>
    <property type="match status" value="1"/>
</dbReference>
<keyword evidence="1" id="KW-0547">Nucleotide-binding</keyword>
<dbReference type="SUPFAM" id="SSF46689">
    <property type="entry name" value="Homeodomain-like"/>
    <property type="match status" value="1"/>
</dbReference>
<feature type="domain" description="PAS" evidence="9">
    <location>
        <begin position="27"/>
        <end position="74"/>
    </location>
</feature>
<dbReference type="CDD" id="cd00009">
    <property type="entry name" value="AAA"/>
    <property type="match status" value="1"/>
</dbReference>
<dbReference type="InterPro" id="IPR025662">
    <property type="entry name" value="Sigma_54_int_dom_ATP-bd_1"/>
</dbReference>
<proteinExistence type="predicted"/>
<dbReference type="Gene3D" id="3.30.450.20">
    <property type="entry name" value="PAS domain"/>
    <property type="match status" value="1"/>
</dbReference>
<evidence type="ECO:0000256" key="4">
    <source>
        <dbReference type="ARBA" id="ARBA00023015"/>
    </source>
</evidence>
<dbReference type="InterPro" id="IPR003593">
    <property type="entry name" value="AAA+_ATPase"/>
</dbReference>
<evidence type="ECO:0000256" key="6">
    <source>
        <dbReference type="ARBA" id="ARBA00023163"/>
    </source>
</evidence>
<dbReference type="InterPro" id="IPR002078">
    <property type="entry name" value="Sigma_54_int"/>
</dbReference>
<keyword evidence="3" id="KW-0067">ATP-binding</keyword>
<dbReference type="InterPro" id="IPR025944">
    <property type="entry name" value="Sigma_54_int_dom_CS"/>
</dbReference>
<keyword evidence="4" id="KW-0805">Transcription regulation</keyword>
<evidence type="ECO:0000256" key="7">
    <source>
        <dbReference type="ARBA" id="ARBA00029500"/>
    </source>
</evidence>
<keyword evidence="2" id="KW-0058">Aromatic hydrocarbons catabolism</keyword>
<evidence type="ECO:0000256" key="5">
    <source>
        <dbReference type="ARBA" id="ARBA00023125"/>
    </source>
</evidence>
<dbReference type="InterPro" id="IPR000700">
    <property type="entry name" value="PAS-assoc_C"/>
</dbReference>
<dbReference type="Pfam" id="PF18024">
    <property type="entry name" value="HTH_50"/>
    <property type="match status" value="1"/>
</dbReference>
<dbReference type="PROSITE" id="PS50112">
    <property type="entry name" value="PAS"/>
    <property type="match status" value="1"/>
</dbReference>
<protein>
    <recommendedName>
        <fullName evidence="7">HTH-type transcriptional regulatory protein TyrR</fullName>
    </recommendedName>
</protein>
<dbReference type="PANTHER" id="PTHR32071:SF57">
    <property type="entry name" value="C4-DICARBOXYLATE TRANSPORT TRANSCRIPTIONAL REGULATORY PROTEIN DCTD"/>
    <property type="match status" value="1"/>
</dbReference>
<evidence type="ECO:0000259" key="9">
    <source>
        <dbReference type="PROSITE" id="PS50112"/>
    </source>
</evidence>
<keyword evidence="12" id="KW-1185">Reference proteome</keyword>
<evidence type="ECO:0000256" key="2">
    <source>
        <dbReference type="ARBA" id="ARBA00022797"/>
    </source>
</evidence>
<feature type="domain" description="PAC" evidence="10">
    <location>
        <begin position="93"/>
        <end position="146"/>
    </location>
</feature>
<evidence type="ECO:0000313" key="12">
    <source>
        <dbReference type="Proteomes" id="UP001278188"/>
    </source>
</evidence>
<dbReference type="PROSITE" id="PS50045">
    <property type="entry name" value="SIGMA54_INTERACT_4"/>
    <property type="match status" value="1"/>
</dbReference>
<evidence type="ECO:0000256" key="3">
    <source>
        <dbReference type="ARBA" id="ARBA00022840"/>
    </source>
</evidence>
<dbReference type="SMART" id="SM00382">
    <property type="entry name" value="AAA"/>
    <property type="match status" value="1"/>
</dbReference>
<gene>
    <name evidence="11" type="ORF">QR674_03030</name>
</gene>
<dbReference type="PROSITE" id="PS50113">
    <property type="entry name" value="PAC"/>
    <property type="match status" value="1"/>
</dbReference>
<sequence length="470" mass="53011">MQQLSTDSVQELGQKLIRFCKSDDAFVSEPVNSILEAIQDGLYITDKNAITVTVNKAYERITGLDRKLLIGRSMDEIVTQGYLTNSISADVLRKKEVVTTVQTINQNQKILVTGSPLFDEQGNVSYIISSVRDVTELVAAKHAQEQLENLYKTKSQHKVQCSDTDFIISRQSQAVFDQATHIAQFDCKVLIQGETGTGKSKLARYIHSCSSRASEVFMELNCSGIPENLLEIELFGYAAGAFTGASAKGKKGLLEIAHKGTLFLDEIGDLPLPLQVKILKVIEEQRFIPVGATEYKTIDIRVISATHKHLKTQISKGEFREDLYYRLNVVELELAPLRERRTEIIPLIQFYKNHVNQKYGLNTEIELEVLEFLSCWNWPGNIRELINLVERLLVSSTDRMITLNHLPKEFTEFGLKKAVSTSLKDRMVAYEKSLIIEAMSKFSSMRQAAMALGVDQSTLVKKIARYKHEP</sequence>
<dbReference type="RefSeq" id="WP_317081797.1">
    <property type="nucleotide sequence ID" value="NZ_JASVDY010000001.1"/>
</dbReference>
<dbReference type="InterPro" id="IPR009057">
    <property type="entry name" value="Homeodomain-like_sf"/>
</dbReference>
<dbReference type="Gene3D" id="3.40.50.300">
    <property type="entry name" value="P-loop containing nucleotide triphosphate hydrolases"/>
    <property type="match status" value="1"/>
</dbReference>
<dbReference type="PROSITE" id="PS00688">
    <property type="entry name" value="SIGMA54_INTERACT_3"/>
    <property type="match status" value="1"/>
</dbReference>
<comment type="caution">
    <text evidence="11">The sequence shown here is derived from an EMBL/GenBank/DDBJ whole genome shotgun (WGS) entry which is preliminary data.</text>
</comment>
<dbReference type="EMBL" id="JASVDY010000001">
    <property type="protein sequence ID" value="MDV2467951.1"/>
    <property type="molecule type" value="Genomic_DNA"/>
</dbReference>
<dbReference type="SMART" id="SM00091">
    <property type="entry name" value="PAS"/>
    <property type="match status" value="1"/>
</dbReference>